<protein>
    <submittedName>
        <fullName evidence="2">FBA_2 domain-containing protein</fullName>
    </submittedName>
</protein>
<dbReference type="AlphaFoldDB" id="A0A1I8ALI3"/>
<accession>A0A1I8ALI3</accession>
<proteinExistence type="predicted"/>
<keyword evidence="1" id="KW-1185">Reference proteome</keyword>
<evidence type="ECO:0000313" key="2">
    <source>
        <dbReference type="WBParaSite" id="L893_g7016.t1"/>
    </source>
</evidence>
<organism evidence="1 2">
    <name type="scientific">Steinernema glaseri</name>
    <dbReference type="NCBI Taxonomy" id="37863"/>
    <lineage>
        <taxon>Eukaryota</taxon>
        <taxon>Metazoa</taxon>
        <taxon>Ecdysozoa</taxon>
        <taxon>Nematoda</taxon>
        <taxon>Chromadorea</taxon>
        <taxon>Rhabditida</taxon>
        <taxon>Tylenchina</taxon>
        <taxon>Panagrolaimomorpha</taxon>
        <taxon>Strongyloidoidea</taxon>
        <taxon>Steinernematidae</taxon>
        <taxon>Steinernema</taxon>
    </lineage>
</organism>
<reference evidence="2" key="1">
    <citation type="submission" date="2016-11" db="UniProtKB">
        <authorList>
            <consortium name="WormBaseParasite"/>
        </authorList>
    </citation>
    <scope>IDENTIFICATION</scope>
</reference>
<sequence>MDGVPIAFCDHLCDLLGMDALQGAKELSGLYGQLAQCTFEHAVDYICSVEDGIEEDREVRYEWNDRKVEAPKIDDIPKKFVREVWVYLLDAKHEKVSRELVRRFPYATYHFVLTTSSINEAWVDVALSLNKLQRVWITKKLDDDALRLFQKLVKGKKLCKLFISPEACEGGTVEVQKSLLLQEQFDLLEISNLEHLSTWNTAPVREILEYWTENSEEVRGKRLIVTGDCKKGVKQLEKFLLKGARSSATLSLSKGPSSSIFATLLRIPGVGSLLRRRLRIRSVLKVCSKEECDFIDKYYLHNYYTFCKPSCVYKYEEGDEEAKRRLYISFECDKDGELHHMWRPASHNGLKDLALMRDTCFLHILFA</sequence>
<name>A0A1I8ALI3_9BILA</name>
<dbReference type="WBParaSite" id="L893_g7016.t1">
    <property type="protein sequence ID" value="L893_g7016.t1"/>
    <property type="gene ID" value="L893_g7016"/>
</dbReference>
<evidence type="ECO:0000313" key="1">
    <source>
        <dbReference type="Proteomes" id="UP000095287"/>
    </source>
</evidence>
<dbReference type="Proteomes" id="UP000095287">
    <property type="component" value="Unplaced"/>
</dbReference>